<dbReference type="EMBL" id="GBXM01033290">
    <property type="protein sequence ID" value="JAH75287.1"/>
    <property type="molecule type" value="Transcribed_RNA"/>
</dbReference>
<evidence type="ECO:0000313" key="1">
    <source>
        <dbReference type="EMBL" id="JAH75287.1"/>
    </source>
</evidence>
<dbReference type="AlphaFoldDB" id="A0A0E9VB71"/>
<dbReference type="EMBL" id="GBXM01015983">
    <property type="protein sequence ID" value="JAH92594.1"/>
    <property type="molecule type" value="Transcribed_RNA"/>
</dbReference>
<organism evidence="1">
    <name type="scientific">Anguilla anguilla</name>
    <name type="common">European freshwater eel</name>
    <name type="synonym">Muraena anguilla</name>
    <dbReference type="NCBI Taxonomy" id="7936"/>
    <lineage>
        <taxon>Eukaryota</taxon>
        <taxon>Metazoa</taxon>
        <taxon>Chordata</taxon>
        <taxon>Craniata</taxon>
        <taxon>Vertebrata</taxon>
        <taxon>Euteleostomi</taxon>
        <taxon>Actinopterygii</taxon>
        <taxon>Neopterygii</taxon>
        <taxon>Teleostei</taxon>
        <taxon>Anguilliformes</taxon>
        <taxon>Anguillidae</taxon>
        <taxon>Anguilla</taxon>
    </lineage>
</organism>
<reference evidence="1" key="2">
    <citation type="journal article" date="2015" name="Fish Shellfish Immunol.">
        <title>Early steps in the European eel (Anguilla anguilla)-Vibrio vulnificus interaction in the gills: Role of the RtxA13 toxin.</title>
        <authorList>
            <person name="Callol A."/>
            <person name="Pajuelo D."/>
            <person name="Ebbesson L."/>
            <person name="Teles M."/>
            <person name="MacKenzie S."/>
            <person name="Amaro C."/>
        </authorList>
    </citation>
    <scope>NUCLEOTIDE SEQUENCE</scope>
</reference>
<sequence>MAADVNTRIVSWTLVFPLRIIFLCKPEDHLFVNVLCL</sequence>
<name>A0A0E9VB71_ANGAN</name>
<reference evidence="1" key="1">
    <citation type="submission" date="2014-11" db="EMBL/GenBank/DDBJ databases">
        <authorList>
            <person name="Amaro Gonzalez C."/>
        </authorList>
    </citation>
    <scope>NUCLEOTIDE SEQUENCE</scope>
</reference>
<proteinExistence type="predicted"/>
<accession>A0A0E9VB71</accession>
<protein>
    <submittedName>
        <fullName evidence="1">Uncharacterized protein</fullName>
    </submittedName>
</protein>